<protein>
    <submittedName>
        <fullName evidence="2">Uncharacterized protein</fullName>
    </submittedName>
</protein>
<evidence type="ECO:0000313" key="3">
    <source>
        <dbReference type="Proteomes" id="UP000243686"/>
    </source>
</evidence>
<reference evidence="2 3" key="1">
    <citation type="submission" date="2015-03" db="EMBL/GenBank/DDBJ databases">
        <title>Draft genome of the nematode, Opisthorchis viverrini.</title>
        <authorList>
            <person name="Mitreva M."/>
        </authorList>
    </citation>
    <scope>NUCLEOTIDE SEQUENCE [LARGE SCALE GENOMIC DNA]</scope>
    <source>
        <strain evidence="2">Khon Kaen</strain>
    </source>
</reference>
<evidence type="ECO:0000256" key="1">
    <source>
        <dbReference type="SAM" id="MobiDB-lite"/>
    </source>
</evidence>
<dbReference type="EMBL" id="KV902995">
    <property type="protein sequence ID" value="OON15693.1"/>
    <property type="molecule type" value="Genomic_DNA"/>
</dbReference>
<feature type="region of interest" description="Disordered" evidence="1">
    <location>
        <begin position="1"/>
        <end position="26"/>
    </location>
</feature>
<gene>
    <name evidence="2" type="ORF">X801_08499</name>
</gene>
<dbReference type="AlphaFoldDB" id="A0A1S8WN39"/>
<dbReference type="Proteomes" id="UP000243686">
    <property type="component" value="Unassembled WGS sequence"/>
</dbReference>
<accession>A0A1S8WN39</accession>
<sequence length="81" mass="8907">MGTQIADLRPPRPTEPADPVRGPAQPVAEFLHNDSPASKQEGSCVCQRVTTDCNRLEAERFEATSTTYFALMRLAEEDEVG</sequence>
<name>A0A1S8WN39_OPIVI</name>
<organism evidence="2 3">
    <name type="scientific">Opisthorchis viverrini</name>
    <name type="common">Southeast Asian liver fluke</name>
    <dbReference type="NCBI Taxonomy" id="6198"/>
    <lineage>
        <taxon>Eukaryota</taxon>
        <taxon>Metazoa</taxon>
        <taxon>Spiralia</taxon>
        <taxon>Lophotrochozoa</taxon>
        <taxon>Platyhelminthes</taxon>
        <taxon>Trematoda</taxon>
        <taxon>Digenea</taxon>
        <taxon>Opisthorchiida</taxon>
        <taxon>Opisthorchiata</taxon>
        <taxon>Opisthorchiidae</taxon>
        <taxon>Opisthorchis</taxon>
    </lineage>
</organism>
<evidence type="ECO:0000313" key="2">
    <source>
        <dbReference type="EMBL" id="OON15693.1"/>
    </source>
</evidence>
<keyword evidence="3" id="KW-1185">Reference proteome</keyword>
<proteinExistence type="predicted"/>